<evidence type="ECO:0000256" key="2">
    <source>
        <dbReference type="ARBA" id="ARBA00022452"/>
    </source>
</evidence>
<reference evidence="7 8" key="1">
    <citation type="submission" date="2019-03" db="EMBL/GenBank/DDBJ databases">
        <title>Genomic Encyclopedia of Type Strains, Phase IV (KMG-IV): sequencing the most valuable type-strain genomes for metagenomic binning, comparative biology and taxonomic classification.</title>
        <authorList>
            <person name="Goeker M."/>
        </authorList>
    </citation>
    <scope>NUCLEOTIDE SEQUENCE [LARGE SCALE GENOMIC DNA]</scope>
    <source>
        <strain evidence="7 8">DSM 24984</strain>
    </source>
</reference>
<dbReference type="GO" id="GO:1990281">
    <property type="term" value="C:efflux pump complex"/>
    <property type="evidence" value="ECO:0007669"/>
    <property type="project" value="TreeGrafter"/>
</dbReference>
<name>A0A4R1K730_9BACT</name>
<keyword evidence="8" id="KW-1185">Reference proteome</keyword>
<keyword evidence="3" id="KW-0812">Transmembrane</keyword>
<organism evidence="7 8">
    <name type="scientific">Seleniivibrio woodruffii</name>
    <dbReference type="NCBI Taxonomy" id="1078050"/>
    <lineage>
        <taxon>Bacteria</taxon>
        <taxon>Pseudomonadati</taxon>
        <taxon>Deferribacterota</taxon>
        <taxon>Deferribacteres</taxon>
        <taxon>Deferribacterales</taxon>
        <taxon>Geovibrionaceae</taxon>
        <taxon>Seleniivibrio</taxon>
    </lineage>
</organism>
<evidence type="ECO:0000256" key="1">
    <source>
        <dbReference type="ARBA" id="ARBA00004442"/>
    </source>
</evidence>
<keyword evidence="2" id="KW-1134">Transmembrane beta strand</keyword>
<dbReference type="SUPFAM" id="SSF56954">
    <property type="entry name" value="Outer membrane efflux proteins (OEP)"/>
    <property type="match status" value="1"/>
</dbReference>
<keyword evidence="5" id="KW-0998">Cell outer membrane</keyword>
<dbReference type="GO" id="GO:0015562">
    <property type="term" value="F:efflux transmembrane transporter activity"/>
    <property type="evidence" value="ECO:0007669"/>
    <property type="project" value="InterPro"/>
</dbReference>
<gene>
    <name evidence="7" type="ORF">C8D98_2517</name>
</gene>
<feature type="coiled-coil region" evidence="6">
    <location>
        <begin position="142"/>
        <end position="169"/>
    </location>
</feature>
<dbReference type="EMBL" id="SMGG01000006">
    <property type="protein sequence ID" value="TCK59583.1"/>
    <property type="molecule type" value="Genomic_DNA"/>
</dbReference>
<evidence type="ECO:0000256" key="3">
    <source>
        <dbReference type="ARBA" id="ARBA00022692"/>
    </source>
</evidence>
<dbReference type="PANTHER" id="PTHR30026">
    <property type="entry name" value="OUTER MEMBRANE PROTEIN TOLC"/>
    <property type="match status" value="1"/>
</dbReference>
<dbReference type="InterPro" id="IPR051906">
    <property type="entry name" value="TolC-like"/>
</dbReference>
<evidence type="ECO:0000256" key="5">
    <source>
        <dbReference type="ARBA" id="ARBA00023237"/>
    </source>
</evidence>
<keyword evidence="4" id="KW-0472">Membrane</keyword>
<evidence type="ECO:0000313" key="7">
    <source>
        <dbReference type="EMBL" id="TCK59583.1"/>
    </source>
</evidence>
<evidence type="ECO:0000256" key="4">
    <source>
        <dbReference type="ARBA" id="ARBA00023136"/>
    </source>
</evidence>
<dbReference type="GO" id="GO:0015288">
    <property type="term" value="F:porin activity"/>
    <property type="evidence" value="ECO:0007669"/>
    <property type="project" value="TreeGrafter"/>
</dbReference>
<accession>A0A4R1K730</accession>
<dbReference type="RefSeq" id="WP_165871328.1">
    <property type="nucleotide sequence ID" value="NZ_SMGG01000006.1"/>
</dbReference>
<dbReference type="PANTHER" id="PTHR30026:SF20">
    <property type="entry name" value="OUTER MEMBRANE PROTEIN TOLC"/>
    <property type="match status" value="1"/>
</dbReference>
<dbReference type="AlphaFoldDB" id="A0A4R1K730"/>
<keyword evidence="6" id="KW-0175">Coiled coil</keyword>
<dbReference type="Gene3D" id="1.20.1600.10">
    <property type="entry name" value="Outer membrane efflux proteins (OEP)"/>
    <property type="match status" value="1"/>
</dbReference>
<protein>
    <submittedName>
        <fullName evidence="7">Outer membrane protein TolC</fullName>
    </submittedName>
</protein>
<evidence type="ECO:0000256" key="6">
    <source>
        <dbReference type="SAM" id="Coils"/>
    </source>
</evidence>
<dbReference type="GO" id="GO:0009279">
    <property type="term" value="C:cell outer membrane"/>
    <property type="evidence" value="ECO:0007669"/>
    <property type="project" value="UniProtKB-SubCell"/>
</dbReference>
<sequence>MRRIFLFLVIIAWAAPLFAAERKTLSLYSVIDAALVQDEEYNIVKQDRDSAVNKIEEALDTFIPTVRASATLNSVDKTRDGYKELPLYNVPSAKIRLHQVLFSDSKFAAMSTNENRAKAQRLVAEVLRSDIISAASGSYCDVIRYARLLRNAEAANKKIKENAVRFKIKNPVYYDTKPALRNLAESYTNLADMTAVKDITSYTLLPYVSVFGTDMTASLEQIFLTDKVDLKLLADRFAEKALAESPELLALDEFIKISRRDIVAAKRRFTIPDISVSGEYTRYFENSNVDPDFFKNFDENQWNMSLKLTIPIYDGSKNQSELAEKQTELMAYFKRKHQVREYVRDRIADSIDKAAAAAQSYKQADAEMIVLEQKYKKLPETRNYQEAYNLINIYKTSQDRLITAEHLMMSALVDVQRAYGRFFFYNANESDRRFMDKLMDELKISR</sequence>
<evidence type="ECO:0000313" key="8">
    <source>
        <dbReference type="Proteomes" id="UP000294614"/>
    </source>
</evidence>
<comment type="subcellular location">
    <subcellularLocation>
        <location evidence="1">Cell outer membrane</location>
    </subcellularLocation>
</comment>
<dbReference type="Proteomes" id="UP000294614">
    <property type="component" value="Unassembled WGS sequence"/>
</dbReference>
<comment type="caution">
    <text evidence="7">The sequence shown here is derived from an EMBL/GenBank/DDBJ whole genome shotgun (WGS) entry which is preliminary data.</text>
</comment>
<proteinExistence type="predicted"/>